<reference evidence="2" key="1">
    <citation type="submission" date="2019-12" db="EMBL/GenBank/DDBJ databases">
        <title>Genome sequencing and annotation of Brassica cretica.</title>
        <authorList>
            <person name="Studholme D.J."/>
            <person name="Sarris P.F."/>
        </authorList>
    </citation>
    <scope>NUCLEOTIDE SEQUENCE</scope>
    <source>
        <strain evidence="2">PFS-102/07</strain>
        <tissue evidence="2">Leaf</tissue>
    </source>
</reference>
<feature type="region of interest" description="Disordered" evidence="1">
    <location>
        <begin position="33"/>
        <end position="71"/>
    </location>
</feature>
<dbReference type="EMBL" id="QGKY02002305">
    <property type="protein sequence ID" value="KAF2534630.1"/>
    <property type="molecule type" value="Genomic_DNA"/>
</dbReference>
<protein>
    <submittedName>
        <fullName evidence="2">Uncharacterized protein</fullName>
    </submittedName>
</protein>
<organism evidence="2">
    <name type="scientific">Brassica cretica</name>
    <name type="common">Mustard</name>
    <dbReference type="NCBI Taxonomy" id="69181"/>
    <lineage>
        <taxon>Eukaryota</taxon>
        <taxon>Viridiplantae</taxon>
        <taxon>Streptophyta</taxon>
        <taxon>Embryophyta</taxon>
        <taxon>Tracheophyta</taxon>
        <taxon>Spermatophyta</taxon>
        <taxon>Magnoliopsida</taxon>
        <taxon>eudicotyledons</taxon>
        <taxon>Gunneridae</taxon>
        <taxon>Pentapetalae</taxon>
        <taxon>rosids</taxon>
        <taxon>malvids</taxon>
        <taxon>Brassicales</taxon>
        <taxon>Brassicaceae</taxon>
        <taxon>Brassiceae</taxon>
        <taxon>Brassica</taxon>
    </lineage>
</organism>
<accession>A0A8S9FLV9</accession>
<comment type="caution">
    <text evidence="2">The sequence shown here is derived from an EMBL/GenBank/DDBJ whole genome shotgun (WGS) entry which is preliminary data.</text>
</comment>
<dbReference type="AlphaFoldDB" id="A0A8S9FLV9"/>
<sequence length="71" mass="8182">MKLRRIKLKTLRKPSYLLGLNRMESDVNARNQLGDSALMKSRNTQEQSLGRKKKSERVKESSRSSGEFRGT</sequence>
<name>A0A8S9FLV9_BRACR</name>
<evidence type="ECO:0000256" key="1">
    <source>
        <dbReference type="SAM" id="MobiDB-lite"/>
    </source>
</evidence>
<evidence type="ECO:0000313" key="2">
    <source>
        <dbReference type="EMBL" id="KAF2534630.1"/>
    </source>
</evidence>
<proteinExistence type="predicted"/>
<gene>
    <name evidence="2" type="ORF">F2Q70_00031894</name>
</gene>